<dbReference type="Pfam" id="PF00027">
    <property type="entry name" value="cNMP_binding"/>
    <property type="match status" value="1"/>
</dbReference>
<dbReference type="Gene3D" id="2.60.120.10">
    <property type="entry name" value="Jelly Rolls"/>
    <property type="match status" value="1"/>
</dbReference>
<keyword evidence="2" id="KW-0418">Kinase</keyword>
<keyword evidence="2" id="KW-0808">Transferase</keyword>
<gene>
    <name evidence="2" type="ORF">SAMN04488028_109103</name>
</gene>
<organism evidence="2 3">
    <name type="scientific">Reichenbachiella agariperforans</name>
    <dbReference type="NCBI Taxonomy" id="156994"/>
    <lineage>
        <taxon>Bacteria</taxon>
        <taxon>Pseudomonadati</taxon>
        <taxon>Bacteroidota</taxon>
        <taxon>Cytophagia</taxon>
        <taxon>Cytophagales</taxon>
        <taxon>Reichenbachiellaceae</taxon>
        <taxon>Reichenbachiella</taxon>
    </lineage>
</organism>
<dbReference type="SUPFAM" id="SSF51206">
    <property type="entry name" value="cAMP-binding domain-like"/>
    <property type="match status" value="1"/>
</dbReference>
<evidence type="ECO:0000313" key="3">
    <source>
        <dbReference type="Proteomes" id="UP000184474"/>
    </source>
</evidence>
<dbReference type="EMBL" id="FRAA01000009">
    <property type="protein sequence ID" value="SHK82413.1"/>
    <property type="molecule type" value="Genomic_DNA"/>
</dbReference>
<sequence length="211" mass="24706">MLISIHYNYTYHKQPIAVREKLREYFEQDLSLSKDVEEVVNAFEHVVIDKNDYLFNAGSTIDHYYILEEGFVRSFAIDTKGNDITTHFFSKGEIVIDWPAFFMHQKTSEYYQAMTKCSAWRLGFDRFQELFHSIADFREAGRTRLVGSYFVMKNRNIEMITKSAKERYETLFRQHPEVIKNASLKHIATLLGITDTSLSRIRKEMASGSVS</sequence>
<accession>A0A1M6VLM3</accession>
<dbReference type="InterPro" id="IPR000595">
    <property type="entry name" value="cNMP-bd_dom"/>
</dbReference>
<dbReference type="Proteomes" id="UP000184474">
    <property type="component" value="Unassembled WGS sequence"/>
</dbReference>
<dbReference type="SMART" id="SM00100">
    <property type="entry name" value="cNMP"/>
    <property type="match status" value="1"/>
</dbReference>
<dbReference type="STRING" id="156994.SAMN04488028_109103"/>
<dbReference type="GO" id="GO:0016301">
    <property type="term" value="F:kinase activity"/>
    <property type="evidence" value="ECO:0007669"/>
    <property type="project" value="UniProtKB-KW"/>
</dbReference>
<dbReference type="PROSITE" id="PS50042">
    <property type="entry name" value="CNMP_BINDING_3"/>
    <property type="match status" value="1"/>
</dbReference>
<keyword evidence="3" id="KW-1185">Reference proteome</keyword>
<evidence type="ECO:0000259" key="1">
    <source>
        <dbReference type="PROSITE" id="PS50042"/>
    </source>
</evidence>
<dbReference type="CDD" id="cd00038">
    <property type="entry name" value="CAP_ED"/>
    <property type="match status" value="1"/>
</dbReference>
<protein>
    <submittedName>
        <fullName evidence="2">cAMP-binding domain of CRP or a regulatory subunit of cAMP-dependent protein kinases</fullName>
    </submittedName>
</protein>
<evidence type="ECO:0000313" key="2">
    <source>
        <dbReference type="EMBL" id="SHK82413.1"/>
    </source>
</evidence>
<dbReference type="AlphaFoldDB" id="A0A1M6VLM3"/>
<feature type="domain" description="Cyclic nucleotide-binding" evidence="1">
    <location>
        <begin position="38"/>
        <end position="148"/>
    </location>
</feature>
<dbReference type="InterPro" id="IPR018490">
    <property type="entry name" value="cNMP-bd_dom_sf"/>
</dbReference>
<dbReference type="InterPro" id="IPR014710">
    <property type="entry name" value="RmlC-like_jellyroll"/>
</dbReference>
<proteinExistence type="predicted"/>
<name>A0A1M6VLM3_REIAG</name>
<reference evidence="3" key="1">
    <citation type="submission" date="2016-11" db="EMBL/GenBank/DDBJ databases">
        <authorList>
            <person name="Varghese N."/>
            <person name="Submissions S."/>
        </authorList>
    </citation>
    <scope>NUCLEOTIDE SEQUENCE [LARGE SCALE GENOMIC DNA]</scope>
    <source>
        <strain evidence="3">DSM 26134</strain>
    </source>
</reference>